<dbReference type="Pfam" id="PF00702">
    <property type="entry name" value="Hydrolase"/>
    <property type="match status" value="1"/>
</dbReference>
<dbReference type="EMBL" id="FOGT01000012">
    <property type="protein sequence ID" value="SES23749.1"/>
    <property type="molecule type" value="Genomic_DNA"/>
</dbReference>
<evidence type="ECO:0000256" key="12">
    <source>
        <dbReference type="PIRSR" id="PIRSR610972-3"/>
    </source>
</evidence>
<dbReference type="InterPro" id="IPR006439">
    <property type="entry name" value="HAD-SF_hydro_IA"/>
</dbReference>
<feature type="binding site" evidence="11">
    <location>
        <begin position="42"/>
        <end position="47"/>
    </location>
    <ligand>
        <name>substrate</name>
    </ligand>
</feature>
<evidence type="ECO:0000256" key="5">
    <source>
        <dbReference type="ARBA" id="ARBA00023235"/>
    </source>
</evidence>
<sequence>MKAVIFDLDGVLADTVEFHYLSIKKVAEREGVPFTREMNQQLQGMNRKHIMKEILKPSSKSYCDNEIDQLAELKNKYYIDYIQTLAPGDALPGMVDFLEELKSKKIRTAIASSSSNARTVLENLGITGYFDIIINAKDITRMKPDPEIFLKAADELEADYRECAAIEDSEAGLKAIKATPMFSVGIGEEPFLKHADLYLKNTKEISLERLSTAFINSMKRN</sequence>
<dbReference type="InterPro" id="IPR051600">
    <property type="entry name" value="Beta-PGM-like"/>
</dbReference>
<dbReference type="PANTHER" id="PTHR46193:SF18">
    <property type="entry name" value="HEXITOL PHOSPHATASE B"/>
    <property type="match status" value="1"/>
</dbReference>
<feature type="site" description="Important for catalytic activity and assists the phosphoryl transfer reaction to Asp8 by balancing charge and orienting the reacting groups" evidence="13">
    <location>
        <position position="112"/>
    </location>
</feature>
<dbReference type="Proteomes" id="UP000198571">
    <property type="component" value="Unassembled WGS sequence"/>
</dbReference>
<keyword evidence="5" id="KW-0413">Isomerase</keyword>
<keyword evidence="4 12" id="KW-0460">Magnesium</keyword>
<dbReference type="InterPro" id="IPR010972">
    <property type="entry name" value="Beta-PGM"/>
</dbReference>
<feature type="binding site" evidence="12">
    <location>
        <position position="168"/>
    </location>
    <ligand>
        <name>Mg(2+)</name>
        <dbReference type="ChEBI" id="CHEBI:18420"/>
    </ligand>
</feature>
<feature type="binding site" evidence="11">
    <location>
        <begin position="112"/>
        <end position="116"/>
    </location>
    <ligand>
        <name>substrate</name>
    </ligand>
</feature>
<feature type="binding site" evidence="11">
    <location>
        <position position="143"/>
    </location>
    <ligand>
        <name>substrate</name>
    </ligand>
</feature>
<dbReference type="InterPro" id="IPR023198">
    <property type="entry name" value="PGP-like_dom2"/>
</dbReference>
<evidence type="ECO:0000313" key="14">
    <source>
        <dbReference type="EMBL" id="SES23749.1"/>
    </source>
</evidence>
<dbReference type="PRINTS" id="PR00413">
    <property type="entry name" value="HADHALOGNASE"/>
</dbReference>
<comment type="catalytic activity">
    <reaction evidence="7">
        <text>beta-D-glucose 1-phosphate = beta-D-glucose 6-phosphate</text>
        <dbReference type="Rhea" id="RHEA:20113"/>
        <dbReference type="ChEBI" id="CHEBI:57684"/>
        <dbReference type="ChEBI" id="CHEBI:58247"/>
        <dbReference type="EC" id="5.4.2.6"/>
    </reaction>
</comment>
<keyword evidence="6" id="KW-0119">Carbohydrate metabolism</keyword>
<evidence type="ECO:0000256" key="11">
    <source>
        <dbReference type="PIRSR" id="PIRSR610972-2"/>
    </source>
</evidence>
<dbReference type="OrthoDB" id="9797743at2"/>
<evidence type="ECO:0000256" key="1">
    <source>
        <dbReference type="ARBA" id="ARBA00006171"/>
    </source>
</evidence>
<dbReference type="AlphaFoldDB" id="A0A1H9VQA2"/>
<proteinExistence type="inferred from homology"/>
<evidence type="ECO:0000256" key="2">
    <source>
        <dbReference type="ARBA" id="ARBA00022553"/>
    </source>
</evidence>
<feature type="binding site" evidence="12">
    <location>
        <position position="167"/>
    </location>
    <ligand>
        <name>Mg(2+)</name>
        <dbReference type="ChEBI" id="CHEBI:18420"/>
    </ligand>
</feature>
<keyword evidence="15" id="KW-1185">Reference proteome</keyword>
<organism evidence="14 15">
    <name type="scientific">Salipaludibacillus aurantiacus</name>
    <dbReference type="NCBI Taxonomy" id="1601833"/>
    <lineage>
        <taxon>Bacteria</taxon>
        <taxon>Bacillati</taxon>
        <taxon>Bacillota</taxon>
        <taxon>Bacilli</taxon>
        <taxon>Bacillales</taxon>
        <taxon>Bacillaceae</taxon>
    </lineage>
</organism>
<protein>
    <recommendedName>
        <fullName evidence="9">Beta-phosphoglucomutase</fullName>
        <ecNumber evidence="8">5.4.2.6</ecNumber>
    </recommendedName>
</protein>
<dbReference type="GO" id="GO:0008801">
    <property type="term" value="F:beta-phosphoglucomutase activity"/>
    <property type="evidence" value="ECO:0007669"/>
    <property type="project" value="UniProtKB-EC"/>
</dbReference>
<dbReference type="RefSeq" id="WP_093053611.1">
    <property type="nucleotide sequence ID" value="NZ_FOGT01000012.1"/>
</dbReference>
<evidence type="ECO:0000256" key="4">
    <source>
        <dbReference type="ARBA" id="ARBA00022842"/>
    </source>
</evidence>
<comment type="cofactor">
    <cofactor evidence="12">
        <name>Mg(2+)</name>
        <dbReference type="ChEBI" id="CHEBI:18420"/>
    </cofactor>
    <text evidence="12">Binds 2 magnesium ions per subunit.</text>
</comment>
<dbReference type="NCBIfam" id="TIGR01509">
    <property type="entry name" value="HAD-SF-IA-v3"/>
    <property type="match status" value="1"/>
</dbReference>
<dbReference type="CDD" id="cd02598">
    <property type="entry name" value="HAD_BPGM"/>
    <property type="match status" value="1"/>
</dbReference>
<dbReference type="Gene3D" id="3.40.50.1000">
    <property type="entry name" value="HAD superfamily/HAD-like"/>
    <property type="match status" value="1"/>
</dbReference>
<reference evidence="15" key="1">
    <citation type="submission" date="2016-10" db="EMBL/GenBank/DDBJ databases">
        <authorList>
            <person name="Varghese N."/>
            <person name="Submissions S."/>
        </authorList>
    </citation>
    <scope>NUCLEOTIDE SEQUENCE [LARGE SCALE GENOMIC DNA]</scope>
    <source>
        <strain evidence="15">S9</strain>
    </source>
</reference>
<accession>A0A1H9VQA2</accession>
<dbReference type="SFLD" id="SFLDG01135">
    <property type="entry name" value="C1.5.6:_HAD__Beta-PGM__Phospha"/>
    <property type="match status" value="1"/>
</dbReference>
<feature type="binding site" evidence="11">
    <location>
        <begin position="7"/>
        <end position="9"/>
    </location>
    <ligand>
        <name>substrate</name>
    </ligand>
</feature>
<dbReference type="STRING" id="1601833.SAMN05518684_1129"/>
<evidence type="ECO:0000313" key="15">
    <source>
        <dbReference type="Proteomes" id="UP000198571"/>
    </source>
</evidence>
<evidence type="ECO:0000256" key="3">
    <source>
        <dbReference type="ARBA" id="ARBA00022723"/>
    </source>
</evidence>
<dbReference type="InterPro" id="IPR036412">
    <property type="entry name" value="HAD-like_sf"/>
</dbReference>
<feature type="active site" description="Nucleophile" evidence="10">
    <location>
        <position position="7"/>
    </location>
</feature>
<dbReference type="NCBIfam" id="TIGR01990">
    <property type="entry name" value="bPGM"/>
    <property type="match status" value="1"/>
</dbReference>
<dbReference type="InterPro" id="IPR010976">
    <property type="entry name" value="B-phosphoglucomutase_hydrolase"/>
</dbReference>
<evidence type="ECO:0000256" key="10">
    <source>
        <dbReference type="PIRSR" id="PIRSR610972-1"/>
    </source>
</evidence>
<feature type="binding site" evidence="12">
    <location>
        <position position="7"/>
    </location>
    <ligand>
        <name>Mg(2+)</name>
        <dbReference type="ChEBI" id="CHEBI:18420"/>
    </ligand>
</feature>
<dbReference type="GO" id="GO:0005975">
    <property type="term" value="P:carbohydrate metabolic process"/>
    <property type="evidence" value="ECO:0007669"/>
    <property type="project" value="InterPro"/>
</dbReference>
<dbReference type="EC" id="5.4.2.6" evidence="8"/>
<dbReference type="InterPro" id="IPR023214">
    <property type="entry name" value="HAD_sf"/>
</dbReference>
<keyword evidence="2" id="KW-0597">Phosphoprotein</keyword>
<evidence type="ECO:0000256" key="6">
    <source>
        <dbReference type="ARBA" id="ARBA00023277"/>
    </source>
</evidence>
<evidence type="ECO:0000256" key="9">
    <source>
        <dbReference type="ARBA" id="ARBA00044991"/>
    </source>
</evidence>
<feature type="active site" description="Proton donor/acceptor" evidence="10">
    <location>
        <position position="9"/>
    </location>
</feature>
<feature type="binding site" evidence="12">
    <location>
        <position position="9"/>
    </location>
    <ligand>
        <name>Mg(2+)</name>
        <dbReference type="ChEBI" id="CHEBI:18420"/>
    </ligand>
</feature>
<dbReference type="GO" id="GO:0000287">
    <property type="term" value="F:magnesium ion binding"/>
    <property type="evidence" value="ECO:0007669"/>
    <property type="project" value="InterPro"/>
</dbReference>
<keyword evidence="3 12" id="KW-0479">Metal-binding</keyword>
<dbReference type="NCBIfam" id="TIGR02009">
    <property type="entry name" value="PGMB-YQAB-SF"/>
    <property type="match status" value="1"/>
</dbReference>
<feature type="site" description="Important for catalytic activity and assists the phosphoryl transfer reaction to Asp8 by balancing charge and orienting the reacting groups" evidence="13">
    <location>
        <position position="143"/>
    </location>
</feature>
<gene>
    <name evidence="14" type="ORF">SAMN05518684_1129</name>
</gene>
<evidence type="ECO:0000256" key="8">
    <source>
        <dbReference type="ARBA" id="ARBA00044968"/>
    </source>
</evidence>
<dbReference type="PANTHER" id="PTHR46193">
    <property type="entry name" value="6-PHOSPHOGLUCONATE PHOSPHATASE"/>
    <property type="match status" value="1"/>
</dbReference>
<dbReference type="SUPFAM" id="SSF56784">
    <property type="entry name" value="HAD-like"/>
    <property type="match status" value="1"/>
</dbReference>
<feature type="binding site" evidence="11">
    <location>
        <position position="74"/>
    </location>
    <ligand>
        <name>substrate</name>
    </ligand>
</feature>
<dbReference type="SFLD" id="SFLDG01129">
    <property type="entry name" value="C1.5:_HAD__Beta-PGM__Phosphata"/>
    <property type="match status" value="1"/>
</dbReference>
<dbReference type="SFLD" id="SFLDS00003">
    <property type="entry name" value="Haloacid_Dehalogenase"/>
    <property type="match status" value="1"/>
</dbReference>
<name>A0A1H9VQA2_9BACI</name>
<comment type="similarity">
    <text evidence="1">Belongs to the HAD-like hydrolase superfamily. CbbY/CbbZ/Gph/YieH family.</text>
</comment>
<dbReference type="Gene3D" id="1.10.150.240">
    <property type="entry name" value="Putative phosphatase, domain 2"/>
    <property type="match status" value="1"/>
</dbReference>
<evidence type="ECO:0000256" key="7">
    <source>
        <dbReference type="ARBA" id="ARBA00044926"/>
    </source>
</evidence>
<evidence type="ECO:0000256" key="13">
    <source>
        <dbReference type="PIRSR" id="PIRSR610972-4"/>
    </source>
</evidence>